<proteinExistence type="predicted"/>
<sequence length="166" mass="18980">MARTTRPTTDKYDFPVEMQELYTRDQKRAGFWGTRRTDTGQVLGVTSDKYGLLLNTDLVKTVDEVLTDKGLDYERKITVARDGATMYGRYEFPNELRKVQKVGDEMGMRITIRNSYDRTSFAGLELGMLRLVCTNGMKAMRRAFGFNQKHSRKLSLDGVSDAIDRA</sequence>
<dbReference type="EMBL" id="UINC01119777">
    <property type="protein sequence ID" value="SVC93848.1"/>
    <property type="molecule type" value="Genomic_DNA"/>
</dbReference>
<dbReference type="AlphaFoldDB" id="A0A382RA03"/>
<reference evidence="1" key="1">
    <citation type="submission" date="2018-05" db="EMBL/GenBank/DDBJ databases">
        <authorList>
            <person name="Lanie J.A."/>
            <person name="Ng W.-L."/>
            <person name="Kazmierczak K.M."/>
            <person name="Andrzejewski T.M."/>
            <person name="Davidsen T.M."/>
            <person name="Wayne K.J."/>
            <person name="Tettelin H."/>
            <person name="Glass J.I."/>
            <person name="Rusch D."/>
            <person name="Podicherti R."/>
            <person name="Tsui H.-C.T."/>
            <person name="Winkler M.E."/>
        </authorList>
    </citation>
    <scope>NUCLEOTIDE SEQUENCE</scope>
</reference>
<evidence type="ECO:0000313" key="1">
    <source>
        <dbReference type="EMBL" id="SVC93848.1"/>
    </source>
</evidence>
<gene>
    <name evidence="1" type="ORF">METZ01_LOCUS346702</name>
</gene>
<organism evidence="1">
    <name type="scientific">marine metagenome</name>
    <dbReference type="NCBI Taxonomy" id="408172"/>
    <lineage>
        <taxon>unclassified sequences</taxon>
        <taxon>metagenomes</taxon>
        <taxon>ecological metagenomes</taxon>
    </lineage>
</organism>
<protein>
    <recommendedName>
        <fullName evidence="2">DUF932 domain-containing protein</fullName>
    </recommendedName>
</protein>
<accession>A0A382RA03</accession>
<dbReference type="Pfam" id="PF06067">
    <property type="entry name" value="DUF932"/>
    <property type="match status" value="1"/>
</dbReference>
<feature type="non-terminal residue" evidence="1">
    <location>
        <position position="166"/>
    </location>
</feature>
<name>A0A382RA03_9ZZZZ</name>
<evidence type="ECO:0008006" key="2">
    <source>
        <dbReference type="Google" id="ProtNLM"/>
    </source>
</evidence>
<dbReference type="InterPro" id="IPR026325">
    <property type="entry name" value="DUF932"/>
</dbReference>